<protein>
    <submittedName>
        <fullName evidence="1">Rna-directed dna polymerase from mobile element jockey-like</fullName>
    </submittedName>
</protein>
<evidence type="ECO:0000313" key="1">
    <source>
        <dbReference type="EMBL" id="PKU45830.1"/>
    </source>
</evidence>
<proteinExistence type="predicted"/>
<dbReference type="GO" id="GO:0007508">
    <property type="term" value="P:larval heart development"/>
    <property type="evidence" value="ECO:0007669"/>
    <property type="project" value="TreeGrafter"/>
</dbReference>
<dbReference type="InterPro" id="IPR036691">
    <property type="entry name" value="Endo/exonu/phosph_ase_sf"/>
</dbReference>
<sequence>MSQQCAQVAKKANSILACIRNSVASRTREVIVPLCSALMRPYLEYCDQFWGPHYRKDIEVLEQVQRRATKLPYGEEPAAPEKVEVNSETPVRHIKGCSLKKAAQPTAQLKCLYTNACGMGNKQEELEAIMPLERYDIVAITEILWDESYNWSVGIEGYKLFRRDRPPDQDGEADKAFYNQLKVALQSQALVLMGDFSHPDICWKGYTAKHLQSRRLLQCIDDNSLTQLVEEPTRREALLDLVLTKGLMEDVKVGGNLGCSDHVKIEFRIVGSTRKPISRTDTLDFRRANFNLFKKLLGEIPWDKTLEGRGAHESWLILRHHFLQAQDRCIPKRKKTGKRSRRPVWLSRELLKKLKWKKEAYSAWKKGLTTWEDYKNAVRVCRDETRKAKASLELKLARDVKVNKKGFFNYIGGKRTTRENVGPLLNEMGAMVLEDTEKAKLLNAFFASVFSAQTSPREPQNLEESEKVWTKEALPLVQEDQVKELLSELDTHKSMGPDGMYPQVLRELAEVIAEPLSIIFERSWRTGEVPEDWRKANVIPAFKKGKKEDPGNYRPVSLTSIPGKMMERLILGVISKHMEEKKAIRSS</sequence>
<dbReference type="AlphaFoldDB" id="A0A2I0UIG2"/>
<accession>A0A2I0UIG2</accession>
<evidence type="ECO:0000313" key="2">
    <source>
        <dbReference type="Proteomes" id="UP000233556"/>
    </source>
</evidence>
<gene>
    <name evidence="1" type="ORF">llap_3874</name>
</gene>
<organism evidence="1 2">
    <name type="scientific">Limosa lapponica baueri</name>
    <dbReference type="NCBI Taxonomy" id="1758121"/>
    <lineage>
        <taxon>Eukaryota</taxon>
        <taxon>Metazoa</taxon>
        <taxon>Chordata</taxon>
        <taxon>Craniata</taxon>
        <taxon>Vertebrata</taxon>
        <taxon>Euteleostomi</taxon>
        <taxon>Archelosauria</taxon>
        <taxon>Archosauria</taxon>
        <taxon>Dinosauria</taxon>
        <taxon>Saurischia</taxon>
        <taxon>Theropoda</taxon>
        <taxon>Coelurosauria</taxon>
        <taxon>Aves</taxon>
        <taxon>Neognathae</taxon>
        <taxon>Neoaves</taxon>
        <taxon>Charadriiformes</taxon>
        <taxon>Scolopacidae</taxon>
        <taxon>Limosa</taxon>
    </lineage>
</organism>
<dbReference type="PANTHER" id="PTHR33395">
    <property type="entry name" value="TRANSCRIPTASE, PUTATIVE-RELATED-RELATED"/>
    <property type="match status" value="1"/>
</dbReference>
<dbReference type="PANTHER" id="PTHR33395:SF22">
    <property type="entry name" value="REVERSE TRANSCRIPTASE DOMAIN-CONTAINING PROTEIN"/>
    <property type="match status" value="1"/>
</dbReference>
<dbReference type="GO" id="GO:0003964">
    <property type="term" value="F:RNA-directed DNA polymerase activity"/>
    <property type="evidence" value="ECO:0007669"/>
    <property type="project" value="UniProtKB-KW"/>
</dbReference>
<dbReference type="Proteomes" id="UP000233556">
    <property type="component" value="Unassembled WGS sequence"/>
</dbReference>
<keyword evidence="1" id="KW-0808">Transferase</keyword>
<keyword evidence="1" id="KW-0695">RNA-directed DNA polymerase</keyword>
<reference evidence="2" key="2">
    <citation type="submission" date="2017-12" db="EMBL/GenBank/DDBJ databases">
        <title>Genome sequence of the Bar-tailed Godwit (Limosa lapponica baueri).</title>
        <authorList>
            <person name="Lima N.C.B."/>
            <person name="Parody-Merino A.M."/>
            <person name="Battley P.F."/>
            <person name="Fidler A.E."/>
            <person name="Prosdocimi F."/>
        </authorList>
    </citation>
    <scope>NUCLEOTIDE SEQUENCE [LARGE SCALE GENOMIC DNA]</scope>
</reference>
<dbReference type="GO" id="GO:0061343">
    <property type="term" value="P:cell adhesion involved in heart morphogenesis"/>
    <property type="evidence" value="ECO:0007669"/>
    <property type="project" value="TreeGrafter"/>
</dbReference>
<dbReference type="GO" id="GO:0031012">
    <property type="term" value="C:extracellular matrix"/>
    <property type="evidence" value="ECO:0007669"/>
    <property type="project" value="TreeGrafter"/>
</dbReference>
<dbReference type="SUPFAM" id="SSF56219">
    <property type="entry name" value="DNase I-like"/>
    <property type="match status" value="1"/>
</dbReference>
<keyword evidence="2" id="KW-1185">Reference proteome</keyword>
<dbReference type="OrthoDB" id="416454at2759"/>
<name>A0A2I0UIG2_LIMLA</name>
<reference evidence="2" key="1">
    <citation type="submission" date="2017-11" db="EMBL/GenBank/DDBJ databases">
        <authorList>
            <person name="Lima N.C."/>
            <person name="Parody-Merino A.M."/>
            <person name="Battley P.F."/>
            <person name="Fidler A.E."/>
            <person name="Prosdocimi F."/>
        </authorList>
    </citation>
    <scope>NUCLEOTIDE SEQUENCE [LARGE SCALE GENOMIC DNA]</scope>
</reference>
<keyword evidence="1" id="KW-0548">Nucleotidyltransferase</keyword>
<dbReference type="Gene3D" id="3.60.10.10">
    <property type="entry name" value="Endonuclease/exonuclease/phosphatase"/>
    <property type="match status" value="1"/>
</dbReference>
<dbReference type="EMBL" id="KZ505740">
    <property type="protein sequence ID" value="PKU45830.1"/>
    <property type="molecule type" value="Genomic_DNA"/>
</dbReference>